<dbReference type="KEGG" id="gma:AciX8_4534"/>
<protein>
    <submittedName>
        <fullName evidence="6">3-oxoacyl-(Acyl-carrier-protein) reductase</fullName>
        <ecNumber evidence="6">1.1.1.100</ecNumber>
    </submittedName>
</protein>
<keyword evidence="7" id="KW-1185">Reference proteome</keyword>
<dbReference type="EC" id="1.1.1.100" evidence="6"/>
<evidence type="ECO:0000256" key="3">
    <source>
        <dbReference type="RuleBase" id="RU000363"/>
    </source>
</evidence>
<dbReference type="CDD" id="cd05374">
    <property type="entry name" value="17beta-HSD-like_SDR_c"/>
    <property type="match status" value="1"/>
</dbReference>
<dbReference type="OrthoDB" id="9775296at2"/>
<dbReference type="RefSeq" id="WP_014267676.1">
    <property type="nucleotide sequence ID" value="NC_016631.1"/>
</dbReference>
<name>G8NV35_GRAMM</name>
<gene>
    <name evidence="6" type="ordered locus">AciX8_4534</name>
</gene>
<dbReference type="InterPro" id="IPR002347">
    <property type="entry name" value="SDR_fam"/>
</dbReference>
<dbReference type="AlphaFoldDB" id="G8NV35"/>
<dbReference type="InterPro" id="IPR057326">
    <property type="entry name" value="KR_dom"/>
</dbReference>
<dbReference type="PANTHER" id="PTHR43976:SF16">
    <property type="entry name" value="SHORT-CHAIN DEHYDROGENASE_REDUCTASE FAMILY PROTEIN"/>
    <property type="match status" value="1"/>
</dbReference>
<evidence type="ECO:0000256" key="1">
    <source>
        <dbReference type="ARBA" id="ARBA00006484"/>
    </source>
</evidence>
<dbReference type="PRINTS" id="PR00080">
    <property type="entry name" value="SDRFAMILY"/>
</dbReference>
<dbReference type="Pfam" id="PF00106">
    <property type="entry name" value="adh_short"/>
    <property type="match status" value="1"/>
</dbReference>
<dbReference type="GO" id="GO:0004316">
    <property type="term" value="F:3-oxoacyl-[acyl-carrier-protein] reductase (NADPH) activity"/>
    <property type="evidence" value="ECO:0007669"/>
    <property type="project" value="UniProtKB-EC"/>
</dbReference>
<keyword evidence="2 6" id="KW-0560">Oxidoreductase</keyword>
<dbReference type="STRING" id="682795.AciX8_4534"/>
<keyword evidence="4" id="KW-0812">Transmembrane</keyword>
<sequence precursor="true">MRKTVLITGTSSGIGLATVKLFAENDWNVVATMRNPAAGGEFAGHNNVLVVHLDVKDLASIERAVVAGIECFGRIDVLINNAGYGQYGLFEALSREDIQEQFDVNVFGVMDVTRALLPHFRRNKGGLVLNVGSGAGLFALPMISLYCASKFALEGFSEALAYELASQNIVVKLVEPHGGVNNTNFSERSAESSAKDDSLTAYDGFVERTQAAFGSMTASRTICSGDVAKVIFEAVTDGTDRLRYLVGDDARGFIRAWDEMSNADYVQFMRSKFSAEG</sequence>
<dbReference type="HOGENOM" id="CLU_010194_2_9_0"/>
<dbReference type="eggNOG" id="COG0300">
    <property type="taxonomic scope" value="Bacteria"/>
</dbReference>
<evidence type="ECO:0000313" key="6">
    <source>
        <dbReference type="EMBL" id="AEU38805.1"/>
    </source>
</evidence>
<dbReference type="SUPFAM" id="SSF51735">
    <property type="entry name" value="NAD(P)-binding Rossmann-fold domains"/>
    <property type="match status" value="1"/>
</dbReference>
<evidence type="ECO:0000259" key="5">
    <source>
        <dbReference type="SMART" id="SM00822"/>
    </source>
</evidence>
<dbReference type="Proteomes" id="UP000007113">
    <property type="component" value="Chromosome"/>
</dbReference>
<keyword evidence="4" id="KW-1133">Transmembrane helix</keyword>
<feature type="transmembrane region" description="Helical" evidence="4">
    <location>
        <begin position="127"/>
        <end position="146"/>
    </location>
</feature>
<dbReference type="InterPro" id="IPR020904">
    <property type="entry name" value="Sc_DH/Rdtase_CS"/>
</dbReference>
<comment type="similarity">
    <text evidence="1 3">Belongs to the short-chain dehydrogenases/reductases (SDR) family.</text>
</comment>
<dbReference type="PRINTS" id="PR00081">
    <property type="entry name" value="GDHRDH"/>
</dbReference>
<dbReference type="InterPro" id="IPR036291">
    <property type="entry name" value="NAD(P)-bd_dom_sf"/>
</dbReference>
<keyword evidence="4" id="KW-0472">Membrane</keyword>
<feature type="domain" description="Ketoreductase" evidence="5">
    <location>
        <begin position="3"/>
        <end position="177"/>
    </location>
</feature>
<proteinExistence type="inferred from homology"/>
<organism evidence="6 7">
    <name type="scientific">Granulicella mallensis (strain ATCC BAA-1857 / DSM 23137 / MP5ACTX8)</name>
    <dbReference type="NCBI Taxonomy" id="682795"/>
    <lineage>
        <taxon>Bacteria</taxon>
        <taxon>Pseudomonadati</taxon>
        <taxon>Acidobacteriota</taxon>
        <taxon>Terriglobia</taxon>
        <taxon>Terriglobales</taxon>
        <taxon>Acidobacteriaceae</taxon>
        <taxon>Granulicella</taxon>
    </lineage>
</organism>
<evidence type="ECO:0000313" key="7">
    <source>
        <dbReference type="Proteomes" id="UP000007113"/>
    </source>
</evidence>
<evidence type="ECO:0000256" key="2">
    <source>
        <dbReference type="ARBA" id="ARBA00023002"/>
    </source>
</evidence>
<dbReference type="PROSITE" id="PS00061">
    <property type="entry name" value="ADH_SHORT"/>
    <property type="match status" value="1"/>
</dbReference>
<reference evidence="6 7" key="1">
    <citation type="submission" date="2011-11" db="EMBL/GenBank/DDBJ databases">
        <title>Complete sequence of Granulicella mallensis MP5ACTX8.</title>
        <authorList>
            <consortium name="US DOE Joint Genome Institute"/>
            <person name="Lucas S."/>
            <person name="Copeland A."/>
            <person name="Lapidus A."/>
            <person name="Cheng J.-F."/>
            <person name="Goodwin L."/>
            <person name="Pitluck S."/>
            <person name="Peters L."/>
            <person name="Lu M."/>
            <person name="Detter J.C."/>
            <person name="Han C."/>
            <person name="Tapia R."/>
            <person name="Land M."/>
            <person name="Hauser L."/>
            <person name="Kyrpides N."/>
            <person name="Ivanova N."/>
            <person name="Mikhailova N."/>
            <person name="Pagani I."/>
            <person name="Rawat S."/>
            <person name="Mannisto M."/>
            <person name="Haggblom M."/>
            <person name="Woyke T."/>
        </authorList>
    </citation>
    <scope>NUCLEOTIDE SEQUENCE [LARGE SCALE GENOMIC DNA]</scope>
    <source>
        <strain evidence="7">ATCC BAA-1857 / DSM 23137 / MP5ACTX8</strain>
    </source>
</reference>
<accession>G8NV35</accession>
<dbReference type="Gene3D" id="3.40.50.720">
    <property type="entry name" value="NAD(P)-binding Rossmann-like Domain"/>
    <property type="match status" value="1"/>
</dbReference>
<dbReference type="InterPro" id="IPR051911">
    <property type="entry name" value="SDR_oxidoreductase"/>
</dbReference>
<dbReference type="EMBL" id="CP003130">
    <property type="protein sequence ID" value="AEU38805.1"/>
    <property type="molecule type" value="Genomic_DNA"/>
</dbReference>
<dbReference type="PANTHER" id="PTHR43976">
    <property type="entry name" value="SHORT CHAIN DEHYDROGENASE"/>
    <property type="match status" value="1"/>
</dbReference>
<evidence type="ECO:0000256" key="4">
    <source>
        <dbReference type="SAM" id="Phobius"/>
    </source>
</evidence>
<dbReference type="SMART" id="SM00822">
    <property type="entry name" value="PKS_KR"/>
    <property type="match status" value="1"/>
</dbReference>